<dbReference type="GO" id="GO:0005737">
    <property type="term" value="C:cytoplasm"/>
    <property type="evidence" value="ECO:0007669"/>
    <property type="project" value="UniProtKB-SubCell"/>
</dbReference>
<dbReference type="EMBL" id="LR536450">
    <property type="protein sequence ID" value="VFU09443.1"/>
    <property type="molecule type" value="Genomic_DNA"/>
</dbReference>
<accession>A0A4U8Z291</accession>
<keyword evidence="3 5" id="KW-0597">Phosphoprotein</keyword>
<dbReference type="InterPro" id="IPR023439">
    <property type="entry name" value="Mal_deCO2ase/Cit_lyase_ACP"/>
</dbReference>
<evidence type="ECO:0000313" key="7">
    <source>
        <dbReference type="Proteomes" id="UP000294360"/>
    </source>
</evidence>
<sequence length="105" mass="11307">MENLTFRHKARKPASGTKREAIVGVVASGNLEVLVERMLPDEDCLIDVATAAHGFGEVWSAVVADFVERYSPGGLRMSINDGGARPDTVALRLAQGLRLIEEESA</sequence>
<protein>
    <recommendedName>
        <fullName evidence="4">Malonate decarboxylase acyl carrier protein</fullName>
    </recommendedName>
</protein>
<gene>
    <name evidence="6" type="primary">mdcC</name>
    <name evidence="6" type="ORF">MTUNDRAET4_2556</name>
</gene>
<comment type="subcellular location">
    <subcellularLocation>
        <location evidence="1">Cytoplasm</location>
    </subcellularLocation>
</comment>
<dbReference type="AlphaFoldDB" id="A0A4U8Z291"/>
<dbReference type="HAMAP" id="MF_00710">
    <property type="entry name" value="Malonate_deCO2ase_dsu"/>
    <property type="match status" value="1"/>
</dbReference>
<dbReference type="RefSeq" id="WP_134489817.1">
    <property type="nucleotide sequence ID" value="NZ_CP139089.1"/>
</dbReference>
<keyword evidence="2" id="KW-0963">Cytoplasm</keyword>
<evidence type="ECO:0000313" key="6">
    <source>
        <dbReference type="EMBL" id="VFU09443.1"/>
    </source>
</evidence>
<evidence type="ECO:0000256" key="4">
    <source>
        <dbReference type="NCBIfam" id="TIGR03130"/>
    </source>
</evidence>
<dbReference type="NCBIfam" id="TIGR03130">
    <property type="entry name" value="malonate_delta"/>
    <property type="match status" value="1"/>
</dbReference>
<reference evidence="6 7" key="1">
    <citation type="submission" date="2019-03" db="EMBL/GenBank/DDBJ databases">
        <authorList>
            <person name="Kox A.R. M."/>
        </authorList>
    </citation>
    <scope>NUCLEOTIDE SEQUENCE [LARGE SCALE GENOMIC DNA]</scope>
    <source>
        <strain evidence="6">MTUNDRAET4 annotated genome</strain>
    </source>
</reference>
<proteinExistence type="inferred from homology"/>
<comment type="PTM">
    <text evidence="5">Covalently binds the prosthetic group of malonate decarboxylase.</text>
</comment>
<dbReference type="OrthoDB" id="120290at2"/>
<name>A0A4U8Z291_METTU</name>
<evidence type="ECO:0000256" key="1">
    <source>
        <dbReference type="ARBA" id="ARBA00004496"/>
    </source>
</evidence>
<feature type="modified residue" description="O-(phosphoribosyl dephospho-coenzyme A)serine" evidence="5">
    <location>
        <position position="28"/>
    </location>
</feature>
<dbReference type="Proteomes" id="UP000294360">
    <property type="component" value="Chromosome"/>
</dbReference>
<dbReference type="Pfam" id="PF06857">
    <property type="entry name" value="ACP"/>
    <property type="match status" value="1"/>
</dbReference>
<organism evidence="6 7">
    <name type="scientific">Methylocella tundrae</name>
    <dbReference type="NCBI Taxonomy" id="227605"/>
    <lineage>
        <taxon>Bacteria</taxon>
        <taxon>Pseudomonadati</taxon>
        <taxon>Pseudomonadota</taxon>
        <taxon>Alphaproteobacteria</taxon>
        <taxon>Hyphomicrobiales</taxon>
        <taxon>Beijerinckiaceae</taxon>
        <taxon>Methylocella</taxon>
    </lineage>
</organism>
<dbReference type="KEGG" id="mtun:MTUNDRAET4_2556"/>
<evidence type="ECO:0000256" key="3">
    <source>
        <dbReference type="ARBA" id="ARBA00022553"/>
    </source>
</evidence>
<evidence type="ECO:0000256" key="5">
    <source>
        <dbReference type="PIRSR" id="PIRSR609662-50"/>
    </source>
</evidence>
<dbReference type="InterPro" id="IPR009662">
    <property type="entry name" value="Malonate_deCO2ase_dsu"/>
</dbReference>
<evidence type="ECO:0000256" key="2">
    <source>
        <dbReference type="ARBA" id="ARBA00022490"/>
    </source>
</evidence>